<dbReference type="PATRIC" id="fig|1229276.3.peg.2809"/>
<dbReference type="Proteomes" id="UP000031802">
    <property type="component" value="Unassembled WGS sequence"/>
</dbReference>
<keyword evidence="3" id="KW-1185">Reference proteome</keyword>
<reference evidence="3" key="1">
    <citation type="submission" date="2014-04" db="EMBL/GenBank/DDBJ databases">
        <title>Whole-Genome optical mapping and complete genome sequence of Sphingobacterium deserti sp. nov., a new spaces isolated from desert in the west of China.</title>
        <authorList>
            <person name="Teng C."/>
            <person name="Zhou Z."/>
            <person name="Li X."/>
            <person name="Chen M."/>
            <person name="Lin M."/>
            <person name="Wang L."/>
            <person name="Su S."/>
            <person name="Zhang C."/>
            <person name="Zhang W."/>
        </authorList>
    </citation>
    <scope>NUCLEOTIDE SEQUENCE [LARGE SCALE GENOMIC DNA]</scope>
    <source>
        <strain evidence="3">ACCC05744</strain>
    </source>
</reference>
<sequence length="214" mass="25217">MKKIILLSIFLLHAFSMFAQLAAIQRDIFGDLDYQSRDGNYQSSFKKNVFDDLTFTDSRNNKVTLEKKYLNATYPGILGNEKRKRELFYQLIQENRRGEGYVAKYSIDIFNKLIIEDNEGYKLEKGKDIFGHEQIAEQMDGVKTSFNKTINGTLEYSSGKDKASLKKDIFDKYLYSDSFGNELQFNEKTWRTLTRRYETDEDAFMSLIDQFFYR</sequence>
<proteinExistence type="predicted"/>
<dbReference type="eggNOG" id="ENOG5033798">
    <property type="taxonomic scope" value="Bacteria"/>
</dbReference>
<protein>
    <submittedName>
        <fullName evidence="2">Uncharacterized protein</fullName>
    </submittedName>
</protein>
<dbReference type="EMBL" id="JJMU01000049">
    <property type="protein sequence ID" value="KGE13539.1"/>
    <property type="molecule type" value="Genomic_DNA"/>
</dbReference>
<evidence type="ECO:0000313" key="2">
    <source>
        <dbReference type="EMBL" id="KGE13539.1"/>
    </source>
</evidence>
<dbReference type="RefSeq" id="WP_052072402.1">
    <property type="nucleotide sequence ID" value="NZ_JJMU01000049.1"/>
</dbReference>
<organism evidence="2 3">
    <name type="scientific">Sphingobacterium deserti</name>
    <dbReference type="NCBI Taxonomy" id="1229276"/>
    <lineage>
        <taxon>Bacteria</taxon>
        <taxon>Pseudomonadati</taxon>
        <taxon>Bacteroidota</taxon>
        <taxon>Sphingobacteriia</taxon>
        <taxon>Sphingobacteriales</taxon>
        <taxon>Sphingobacteriaceae</taxon>
        <taxon>Sphingobacterium</taxon>
    </lineage>
</organism>
<feature type="chain" id="PRO_5002142290" evidence="1">
    <location>
        <begin position="20"/>
        <end position="214"/>
    </location>
</feature>
<feature type="signal peptide" evidence="1">
    <location>
        <begin position="1"/>
        <end position="19"/>
    </location>
</feature>
<gene>
    <name evidence="2" type="ORF">DI53_2727</name>
</gene>
<name>A0A0B8T6C0_9SPHI</name>
<accession>A0A0B8T6C0</accession>
<reference evidence="2 3" key="2">
    <citation type="journal article" date="2015" name="PLoS ONE">
        <title>Whole-Genome Optical Mapping and Finished Genome Sequence of Sphingobacterium deserti sp. nov., a New Species Isolated from the Western Desert of China.</title>
        <authorList>
            <person name="Teng C."/>
            <person name="Zhou Z."/>
            <person name="Molnar I."/>
            <person name="Li X."/>
            <person name="Tang R."/>
            <person name="Chen M."/>
            <person name="Wang L."/>
            <person name="Su S."/>
            <person name="Zhang W."/>
            <person name="Lin M."/>
        </authorList>
    </citation>
    <scope>NUCLEOTIDE SEQUENCE [LARGE SCALE GENOMIC DNA]</scope>
    <source>
        <strain evidence="3">ACCC05744</strain>
    </source>
</reference>
<keyword evidence="1" id="KW-0732">Signal</keyword>
<dbReference type="STRING" id="1229276.DI53_2727"/>
<evidence type="ECO:0000313" key="3">
    <source>
        <dbReference type="Proteomes" id="UP000031802"/>
    </source>
</evidence>
<evidence type="ECO:0000256" key="1">
    <source>
        <dbReference type="SAM" id="SignalP"/>
    </source>
</evidence>
<dbReference type="OrthoDB" id="996847at2"/>
<comment type="caution">
    <text evidence="2">The sequence shown here is derived from an EMBL/GenBank/DDBJ whole genome shotgun (WGS) entry which is preliminary data.</text>
</comment>
<dbReference type="AlphaFoldDB" id="A0A0B8T6C0"/>